<evidence type="ECO:0000256" key="5">
    <source>
        <dbReference type="PIRSR" id="PIRSR036289-50"/>
    </source>
</evidence>
<evidence type="ECO:0000256" key="4">
    <source>
        <dbReference type="ARBA" id="ARBA00023295"/>
    </source>
</evidence>
<feature type="domain" description="Glycoside hydrolase family 65 N-terminal" evidence="10">
    <location>
        <begin position="70"/>
        <end position="324"/>
    </location>
</feature>
<dbReference type="Gene3D" id="2.70.98.40">
    <property type="entry name" value="Glycoside hydrolase, family 65, N-terminal domain"/>
    <property type="match status" value="1"/>
</dbReference>
<dbReference type="Gene3D" id="2.60.420.10">
    <property type="entry name" value="Maltose phosphorylase, domain 3"/>
    <property type="match status" value="1"/>
</dbReference>
<keyword evidence="3" id="KW-0808">Transferase</keyword>
<evidence type="ECO:0000256" key="7">
    <source>
        <dbReference type="SAM" id="MobiDB-lite"/>
    </source>
</evidence>
<feature type="compositionally biased region" description="Basic and acidic residues" evidence="7">
    <location>
        <begin position="40"/>
        <end position="60"/>
    </location>
</feature>
<dbReference type="InterPro" id="IPR012341">
    <property type="entry name" value="6hp_glycosidase-like_sf"/>
</dbReference>
<evidence type="ECO:0000259" key="8">
    <source>
        <dbReference type="Pfam" id="PF03632"/>
    </source>
</evidence>
<feature type="region of interest" description="Disordered" evidence="7">
    <location>
        <begin position="1"/>
        <end position="63"/>
    </location>
</feature>
<dbReference type="OrthoDB" id="9816160at2"/>
<keyword evidence="4" id="KW-0326">Glycosidase</keyword>
<dbReference type="InterPro" id="IPR005196">
    <property type="entry name" value="Glyco_hydro_65_N"/>
</dbReference>
<dbReference type="InterPro" id="IPR008928">
    <property type="entry name" value="6-hairpin_glycosidase_sf"/>
</dbReference>
<dbReference type="InterPro" id="IPR037018">
    <property type="entry name" value="GH65_N"/>
</dbReference>
<dbReference type="SUPFAM" id="SSF74650">
    <property type="entry name" value="Galactose mutarotase-like"/>
    <property type="match status" value="1"/>
</dbReference>
<evidence type="ECO:0000313" key="11">
    <source>
        <dbReference type="EMBL" id="GEB47957.1"/>
    </source>
</evidence>
<reference evidence="11 12" key="1">
    <citation type="submission" date="2019-06" db="EMBL/GenBank/DDBJ databases">
        <title>Whole genome shotgun sequence of Streptomyces cacaoi subsp. cacaoi NBRC 12748.</title>
        <authorList>
            <person name="Hosoyama A."/>
            <person name="Uohara A."/>
            <person name="Ohji S."/>
            <person name="Ichikawa N."/>
        </authorList>
    </citation>
    <scope>NUCLEOTIDE SEQUENCE [LARGE SCALE GENOMIC DNA]</scope>
    <source>
        <strain evidence="11 12">NBRC 12748</strain>
    </source>
</reference>
<dbReference type="Proteomes" id="UP000319210">
    <property type="component" value="Unassembled WGS sequence"/>
</dbReference>
<evidence type="ECO:0000256" key="2">
    <source>
        <dbReference type="ARBA" id="ARBA00022676"/>
    </source>
</evidence>
<dbReference type="Pfam" id="PF03633">
    <property type="entry name" value="Glyco_hydro_65C"/>
    <property type="match status" value="1"/>
</dbReference>
<keyword evidence="2" id="KW-0328">Glycosyltransferase</keyword>
<dbReference type="RefSeq" id="WP_086815543.1">
    <property type="nucleotide sequence ID" value="NZ_BJMM01000002.1"/>
</dbReference>
<dbReference type="GO" id="GO:0005975">
    <property type="term" value="P:carbohydrate metabolic process"/>
    <property type="evidence" value="ECO:0007669"/>
    <property type="project" value="InterPro"/>
</dbReference>
<dbReference type="FunFam" id="1.50.10.10:FF:000053">
    <property type="entry name" value="Putative glycosyl hydrolase"/>
    <property type="match status" value="1"/>
</dbReference>
<gene>
    <name evidence="11" type="ORF">SCA03_05080</name>
</gene>
<feature type="binding site" evidence="6">
    <location>
        <begin position="415"/>
        <end position="416"/>
    </location>
    <ligand>
        <name>substrate</name>
    </ligand>
</feature>
<dbReference type="Pfam" id="PF03632">
    <property type="entry name" value="Glyco_hydro_65m"/>
    <property type="match status" value="1"/>
</dbReference>
<accession>A0A4Y3QTF8</accession>
<feature type="compositionally biased region" description="Basic and acidic residues" evidence="7">
    <location>
        <begin position="1"/>
        <end position="10"/>
    </location>
</feature>
<evidence type="ECO:0000259" key="10">
    <source>
        <dbReference type="Pfam" id="PF03636"/>
    </source>
</evidence>
<keyword evidence="12" id="KW-1185">Reference proteome</keyword>
<feature type="active site" description="Proton donor" evidence="5">
    <location>
        <position position="554"/>
    </location>
</feature>
<keyword evidence="11" id="KW-0378">Hydrolase</keyword>
<dbReference type="EMBL" id="BJMM01000002">
    <property type="protein sequence ID" value="GEB47957.1"/>
    <property type="molecule type" value="Genomic_DNA"/>
</dbReference>
<dbReference type="InterPro" id="IPR005195">
    <property type="entry name" value="Glyco_hydro_65_M"/>
</dbReference>
<evidence type="ECO:0000256" key="1">
    <source>
        <dbReference type="ARBA" id="ARBA00006768"/>
    </source>
</evidence>
<protein>
    <submittedName>
        <fullName evidence="11">Family 65 glycosyl hydrolase</fullName>
    </submittedName>
</protein>
<feature type="compositionally biased region" description="Low complexity" evidence="7">
    <location>
        <begin position="25"/>
        <end position="39"/>
    </location>
</feature>
<dbReference type="SUPFAM" id="SSF48208">
    <property type="entry name" value="Six-hairpin glycosidases"/>
    <property type="match status" value="1"/>
</dbReference>
<dbReference type="GO" id="GO:0004553">
    <property type="term" value="F:hydrolase activity, hydrolyzing O-glycosyl compounds"/>
    <property type="evidence" value="ECO:0007669"/>
    <property type="project" value="TreeGrafter"/>
</dbReference>
<evidence type="ECO:0000313" key="12">
    <source>
        <dbReference type="Proteomes" id="UP000319210"/>
    </source>
</evidence>
<feature type="binding site" evidence="6">
    <location>
        <begin position="674"/>
        <end position="675"/>
    </location>
    <ligand>
        <name>substrate</name>
    </ligand>
</feature>
<dbReference type="PIRSF" id="PIRSF036289">
    <property type="entry name" value="Glycosyl_hydrolase_malt_phosph"/>
    <property type="match status" value="1"/>
</dbReference>
<dbReference type="Gene3D" id="1.50.10.10">
    <property type="match status" value="1"/>
</dbReference>
<evidence type="ECO:0000256" key="3">
    <source>
        <dbReference type="ARBA" id="ARBA00022679"/>
    </source>
</evidence>
<dbReference type="GO" id="GO:0016757">
    <property type="term" value="F:glycosyltransferase activity"/>
    <property type="evidence" value="ECO:0007669"/>
    <property type="project" value="UniProtKB-KW"/>
</dbReference>
<dbReference type="PANTHER" id="PTHR11051:SF8">
    <property type="entry name" value="PROTEIN-GLUCOSYLGALACTOSYLHYDROXYLYSINE GLUCOSIDASE"/>
    <property type="match status" value="1"/>
</dbReference>
<proteinExistence type="inferred from homology"/>
<name>A0A4Y3QTF8_STRCI</name>
<organism evidence="11 12">
    <name type="scientific">Streptomyces cacaoi</name>
    <dbReference type="NCBI Taxonomy" id="1898"/>
    <lineage>
        <taxon>Bacteria</taxon>
        <taxon>Bacillati</taxon>
        <taxon>Actinomycetota</taxon>
        <taxon>Actinomycetes</taxon>
        <taxon>Kitasatosporales</taxon>
        <taxon>Streptomycetaceae</taxon>
        <taxon>Streptomyces</taxon>
    </lineage>
</organism>
<comment type="similarity">
    <text evidence="1">Belongs to the glycosyl hydrolase 65 family.</text>
</comment>
<evidence type="ECO:0000256" key="6">
    <source>
        <dbReference type="PIRSR" id="PIRSR036289-51"/>
    </source>
</evidence>
<dbReference type="PANTHER" id="PTHR11051">
    <property type="entry name" value="GLYCOSYL HYDROLASE-RELATED"/>
    <property type="match status" value="1"/>
</dbReference>
<sequence>MGEGHTGEPRHRQRSGTAEPEPRPGDGTPDGTPDGTQTGTHDEPHTGGHGEPHGGQRLDGGEDGTWRWVYQGYAPAEERLREALCTLGNGFFATRGAAPEATAGDHHYPGTYAAGCYDRLTSTVAGRSVENEDLVNLPNWLPLRFRMHDERGASPWWSPELPGLVEYTQELALRDGVLVRAFTWQCGPGRRLRVEQTRWVSMADPHLAALRTTFTALGWSGRLEVESALDAEVTNSGVERYRELDGEHLTAVRTGTSAADGAWVSCRTRTSGIAVALASRTRTPPPLSSRPTARTSGHRPGHRFVLELAAGVDVTVDKLAVLHTAGDGEPRDPLRAALDQAAHAPGLDEVLDAHRRAWHRIWERAELTVPGPTGRILRLHLFHVLQTLSPHTAALDVGVPARGLHGEAYRGHVFWDELFVLPFLDLHLPEVSRALLTYRHRRLPAARRAAREAGLVGAMYPWQSGSDGREATQTLHLNPASGRWLPDRSHLQRHVGSAIAYNIWRYAEATGDREFLFGDGAEMLLGIAQFWSGLARFDEAVGRYRIRGVVGPDEYHDGYPGSERAGVDDNTYTNVTASWVLSRAVELAARLPRPRRDRLFDALRLGRDETARWDEVSRRLLVPFHEGVICQFDGYCTLEELNWTAYRARYGDIRRLDRILEAEGDSVNRYQASKQADVLMLGYLFPPARLSEIFAHLGYRIDDEVWRRTVEYYLARTSHGSTLSALVHGWILARERRPQAWQHMREALLGDVADVQGGTTAEGIHLGAMAGTLDLVQRGLTGLEVRDGALHLDPAPLPELYTYRFTLRIRHHRDISVRLSSDAVEVGLPAAERTPLRVLLRGRPHTVWPGRTRRMPLPP</sequence>
<dbReference type="InterPro" id="IPR005194">
    <property type="entry name" value="Glyco_hydro_65_C"/>
</dbReference>
<feature type="domain" description="Glycoside hydrolase family 65 C-terminal" evidence="9">
    <location>
        <begin position="783"/>
        <end position="847"/>
    </location>
</feature>
<dbReference type="GO" id="GO:0030246">
    <property type="term" value="F:carbohydrate binding"/>
    <property type="evidence" value="ECO:0007669"/>
    <property type="project" value="InterPro"/>
</dbReference>
<feature type="domain" description="Glycoside hydrolase family 65 central catalytic" evidence="8">
    <location>
        <begin position="378"/>
        <end position="773"/>
    </location>
</feature>
<dbReference type="InterPro" id="IPR017045">
    <property type="entry name" value="Malt_Pase/Glycosyl_Hdrlase"/>
</dbReference>
<comment type="caution">
    <text evidence="11">The sequence shown here is derived from an EMBL/GenBank/DDBJ whole genome shotgun (WGS) entry which is preliminary data.</text>
</comment>
<dbReference type="InterPro" id="IPR011013">
    <property type="entry name" value="Gal_mutarotase_sf_dom"/>
</dbReference>
<dbReference type="AlphaFoldDB" id="A0A4Y3QTF8"/>
<dbReference type="Pfam" id="PF03636">
    <property type="entry name" value="Glyco_hydro_65N"/>
    <property type="match status" value="1"/>
</dbReference>
<evidence type="ECO:0000259" key="9">
    <source>
        <dbReference type="Pfam" id="PF03633"/>
    </source>
</evidence>